<dbReference type="AlphaFoldDB" id="A0A024G4M4"/>
<comment type="caution">
    <text evidence="1">The sequence shown here is derived from an EMBL/GenBank/DDBJ whole genome shotgun (WGS) entry which is preliminary data.</text>
</comment>
<reference evidence="1 2" key="1">
    <citation type="submission" date="2012-05" db="EMBL/GenBank/DDBJ databases">
        <title>Recombination and specialization in a pathogen metapopulation.</title>
        <authorList>
            <person name="Gardiner A."/>
            <person name="Kemen E."/>
            <person name="Schultz-Larsen T."/>
            <person name="MacLean D."/>
            <person name="Van Oosterhout C."/>
            <person name="Jones J.D.G."/>
        </authorList>
    </citation>
    <scope>NUCLEOTIDE SEQUENCE [LARGE SCALE GENOMIC DNA]</scope>
    <source>
        <strain evidence="1 2">Ac Nc2</strain>
    </source>
</reference>
<dbReference type="Proteomes" id="UP000053237">
    <property type="component" value="Unassembled WGS sequence"/>
</dbReference>
<protein>
    <submittedName>
        <fullName evidence="1">Uncharacterized protein</fullName>
    </submittedName>
</protein>
<dbReference type="EMBL" id="CAIX01000019">
    <property type="protein sequence ID" value="CCI41487.1"/>
    <property type="molecule type" value="Genomic_DNA"/>
</dbReference>
<gene>
    <name evidence="1" type="ORF">BN9_022710</name>
</gene>
<proteinExistence type="predicted"/>
<organism evidence="1 2">
    <name type="scientific">Albugo candida</name>
    <dbReference type="NCBI Taxonomy" id="65357"/>
    <lineage>
        <taxon>Eukaryota</taxon>
        <taxon>Sar</taxon>
        <taxon>Stramenopiles</taxon>
        <taxon>Oomycota</taxon>
        <taxon>Peronosporomycetes</taxon>
        <taxon>Albuginales</taxon>
        <taxon>Albuginaceae</taxon>
        <taxon>Albugo</taxon>
    </lineage>
</organism>
<accession>A0A024G4M4</accession>
<keyword evidence="2" id="KW-1185">Reference proteome</keyword>
<name>A0A024G4M4_9STRA</name>
<evidence type="ECO:0000313" key="2">
    <source>
        <dbReference type="Proteomes" id="UP000053237"/>
    </source>
</evidence>
<evidence type="ECO:0000313" key="1">
    <source>
        <dbReference type="EMBL" id="CCI41487.1"/>
    </source>
</evidence>
<dbReference type="InParanoid" id="A0A024G4M4"/>
<sequence length="78" mass="9185">MLYRTREKDSVCDVVTKMSILSECLTMKSEPKNDDLLYCLIIVYKRQQPFMNQGFFFDSSNLIRLELRAIVNCTRTIP</sequence>